<dbReference type="Proteomes" id="UP000054408">
    <property type="component" value="Unassembled WGS sequence"/>
</dbReference>
<evidence type="ECO:0008006" key="10">
    <source>
        <dbReference type="Google" id="ProtNLM"/>
    </source>
</evidence>
<evidence type="ECO:0000256" key="4">
    <source>
        <dbReference type="ARBA" id="ARBA00022737"/>
    </source>
</evidence>
<dbReference type="InterPro" id="IPR023395">
    <property type="entry name" value="MCP_dom_sf"/>
</dbReference>
<dbReference type="GO" id="GO:0055085">
    <property type="term" value="P:transmembrane transport"/>
    <property type="evidence" value="ECO:0007669"/>
    <property type="project" value="InterPro"/>
</dbReference>
<dbReference type="InterPro" id="IPR002067">
    <property type="entry name" value="MCP"/>
</dbReference>
<dbReference type="GO" id="GO:0016020">
    <property type="term" value="C:membrane"/>
    <property type="evidence" value="ECO:0007669"/>
    <property type="project" value="UniProtKB-SubCell"/>
</dbReference>
<dbReference type="PANTHER" id="PTHR46080">
    <property type="entry name" value="MITOCHONDRIAL SUBSTRATE CARRIER FAMILY PROTEIN J"/>
    <property type="match status" value="1"/>
</dbReference>
<dbReference type="Pfam" id="PF00153">
    <property type="entry name" value="Mito_carr"/>
    <property type="match status" value="3"/>
</dbReference>
<comment type="subcellular location">
    <subcellularLocation>
        <location evidence="1">Membrane</location>
        <topology evidence="1">Multi-pass membrane protein</topology>
    </subcellularLocation>
</comment>
<evidence type="ECO:0000256" key="1">
    <source>
        <dbReference type="ARBA" id="ARBA00004141"/>
    </source>
</evidence>
<feature type="repeat" description="Solcar" evidence="6">
    <location>
        <begin position="158"/>
        <end position="245"/>
    </location>
</feature>
<dbReference type="PRINTS" id="PR00926">
    <property type="entry name" value="MITOCARRIER"/>
</dbReference>
<evidence type="ECO:0000313" key="8">
    <source>
        <dbReference type="EMBL" id="KNC51248.1"/>
    </source>
</evidence>
<accession>A0A0L0DIU7</accession>
<proteinExistence type="inferred from homology"/>
<organism evidence="8 9">
    <name type="scientific">Thecamonas trahens ATCC 50062</name>
    <dbReference type="NCBI Taxonomy" id="461836"/>
    <lineage>
        <taxon>Eukaryota</taxon>
        <taxon>Apusozoa</taxon>
        <taxon>Apusomonadida</taxon>
        <taxon>Apusomonadidae</taxon>
        <taxon>Thecamonas</taxon>
    </lineage>
</organism>
<dbReference type="OrthoDB" id="250329at2759"/>
<dbReference type="OMA" id="TRFRNCK"/>
<dbReference type="PROSITE" id="PS50920">
    <property type="entry name" value="SOLCAR"/>
    <property type="match status" value="3"/>
</dbReference>
<feature type="repeat" description="Solcar" evidence="6">
    <location>
        <begin position="262"/>
        <end position="352"/>
    </location>
</feature>
<feature type="repeat" description="Solcar" evidence="6">
    <location>
        <begin position="68"/>
        <end position="151"/>
    </location>
</feature>
<dbReference type="eggNOG" id="KOG0765">
    <property type="taxonomic scope" value="Eukaryota"/>
</dbReference>
<evidence type="ECO:0000256" key="5">
    <source>
        <dbReference type="ARBA" id="ARBA00023136"/>
    </source>
</evidence>
<keyword evidence="2 7" id="KW-0813">Transport</keyword>
<name>A0A0L0DIU7_THETB</name>
<comment type="similarity">
    <text evidence="7">Belongs to the mitochondrial carrier (TC 2.A.29) family.</text>
</comment>
<evidence type="ECO:0000256" key="3">
    <source>
        <dbReference type="ARBA" id="ARBA00022692"/>
    </source>
</evidence>
<dbReference type="AlphaFoldDB" id="A0A0L0DIU7"/>
<reference evidence="8 9" key="1">
    <citation type="submission" date="2010-05" db="EMBL/GenBank/DDBJ databases">
        <title>The Genome Sequence of Thecamonas trahens ATCC 50062.</title>
        <authorList>
            <consortium name="The Broad Institute Genome Sequencing Platform"/>
            <person name="Russ C."/>
            <person name="Cuomo C."/>
            <person name="Shea T."/>
            <person name="Young S.K."/>
            <person name="Zeng Q."/>
            <person name="Koehrsen M."/>
            <person name="Haas B."/>
            <person name="Borodovsky M."/>
            <person name="Guigo R."/>
            <person name="Alvarado L."/>
            <person name="Berlin A."/>
            <person name="Bochicchio J."/>
            <person name="Borenstein D."/>
            <person name="Chapman S."/>
            <person name="Chen Z."/>
            <person name="Freedman E."/>
            <person name="Gellesch M."/>
            <person name="Goldberg J."/>
            <person name="Griggs A."/>
            <person name="Gujja S."/>
            <person name="Heilman E."/>
            <person name="Heiman D."/>
            <person name="Hepburn T."/>
            <person name="Howarth C."/>
            <person name="Jen D."/>
            <person name="Larson L."/>
            <person name="Mehta T."/>
            <person name="Park D."/>
            <person name="Pearson M."/>
            <person name="Roberts A."/>
            <person name="Saif S."/>
            <person name="Shenoy N."/>
            <person name="Sisk P."/>
            <person name="Stolte C."/>
            <person name="Sykes S."/>
            <person name="Thomson T."/>
            <person name="Walk T."/>
            <person name="White J."/>
            <person name="Yandava C."/>
            <person name="Burger G."/>
            <person name="Gray M.W."/>
            <person name="Holland P.W.H."/>
            <person name="King N."/>
            <person name="Lang F.B.F."/>
            <person name="Roger A.J."/>
            <person name="Ruiz-Trillo I."/>
            <person name="Lander E."/>
            <person name="Nusbaum C."/>
        </authorList>
    </citation>
    <scope>NUCLEOTIDE SEQUENCE [LARGE SCALE GENOMIC DNA]</scope>
    <source>
        <strain evidence="8 9">ATCC 50062</strain>
    </source>
</reference>
<gene>
    <name evidence="8" type="ORF">AMSG_07248</name>
</gene>
<dbReference type="GeneID" id="25566207"/>
<dbReference type="Gene3D" id="1.50.40.10">
    <property type="entry name" value="Mitochondrial carrier domain"/>
    <property type="match status" value="1"/>
</dbReference>
<dbReference type="InterPro" id="IPR018108">
    <property type="entry name" value="MCP_transmembrane"/>
</dbReference>
<dbReference type="RefSeq" id="XP_013756179.1">
    <property type="nucleotide sequence ID" value="XM_013900725.1"/>
</dbReference>
<dbReference type="PANTHER" id="PTHR46080:SF18">
    <property type="entry name" value="MITOCHONDRIAL SUBSTRATE CARRIER FAMILY PROTEIN J"/>
    <property type="match status" value="1"/>
</dbReference>
<sequence length="355" mass="36380">MSTAPAAVLPQVSAIPGGSAPSMATDGATIESAAATTAAAMAVEATALEAMADESGRPTVVSRVWSDLDKTKFFSAGAVATGTLLTIFHPFDVVKTLQQTAHGRPPPLLGTMAAMARTSPRSLWRGYAPSLVGAYVVDLVYYPTLELLKEGLLSAGFASPAAHGASALIAEAASNLVIVPFDVITVRLVTAAAAGRPASSTAAIAADIVRTQGVAGLMRGYTLTVATYGIESAMFWAIYAWLRDAGYALLHPPDQPCAAMEDRPLIHAAAGAVGGAIAGAATNPLDVIKTRVQASTAVVSPISSLSAFRAYVAAMVANEGWRVFAKGIPGRVGFLAPTMAATVTLYEMVKEFATA</sequence>
<evidence type="ECO:0000256" key="6">
    <source>
        <dbReference type="PROSITE-ProRule" id="PRU00282"/>
    </source>
</evidence>
<protein>
    <recommendedName>
        <fullName evidence="10">Carrier protein</fullName>
    </recommendedName>
</protein>
<keyword evidence="5 6" id="KW-0472">Membrane</keyword>
<keyword evidence="9" id="KW-1185">Reference proteome</keyword>
<evidence type="ECO:0000256" key="2">
    <source>
        <dbReference type="ARBA" id="ARBA00022448"/>
    </source>
</evidence>
<keyword evidence="3 6" id="KW-0812">Transmembrane</keyword>
<evidence type="ECO:0000256" key="7">
    <source>
        <dbReference type="RuleBase" id="RU000488"/>
    </source>
</evidence>
<dbReference type="SUPFAM" id="SSF103506">
    <property type="entry name" value="Mitochondrial carrier"/>
    <property type="match status" value="1"/>
</dbReference>
<keyword evidence="4" id="KW-0677">Repeat</keyword>
<dbReference type="EMBL" id="GL349466">
    <property type="protein sequence ID" value="KNC51248.1"/>
    <property type="molecule type" value="Genomic_DNA"/>
</dbReference>
<evidence type="ECO:0000313" key="9">
    <source>
        <dbReference type="Proteomes" id="UP000054408"/>
    </source>
</evidence>